<dbReference type="Gene3D" id="3.10.10.10">
    <property type="entry name" value="HIV Type 1 Reverse Transcriptase, subunit A, domain 1"/>
    <property type="match status" value="1"/>
</dbReference>
<feature type="region of interest" description="Disordered" evidence="1">
    <location>
        <begin position="370"/>
        <end position="412"/>
    </location>
</feature>
<dbReference type="Pfam" id="PF17919">
    <property type="entry name" value="RT_RNaseH_2"/>
    <property type="match status" value="1"/>
</dbReference>
<feature type="region of interest" description="Disordered" evidence="1">
    <location>
        <begin position="61"/>
        <end position="191"/>
    </location>
</feature>
<evidence type="ECO:0000256" key="1">
    <source>
        <dbReference type="SAM" id="MobiDB-lite"/>
    </source>
</evidence>
<dbReference type="CDD" id="cd01647">
    <property type="entry name" value="RT_LTR"/>
    <property type="match status" value="1"/>
</dbReference>
<feature type="compositionally biased region" description="Basic and acidic residues" evidence="1">
    <location>
        <begin position="737"/>
        <end position="753"/>
    </location>
</feature>
<feature type="region of interest" description="Disordered" evidence="1">
    <location>
        <begin position="687"/>
        <end position="753"/>
    </location>
</feature>
<dbReference type="InterPro" id="IPR036397">
    <property type="entry name" value="RNaseH_sf"/>
</dbReference>
<dbReference type="EMBL" id="BQNB010017240">
    <property type="protein sequence ID" value="GJT60889.1"/>
    <property type="molecule type" value="Genomic_DNA"/>
</dbReference>
<keyword evidence="4" id="KW-1185">Reference proteome</keyword>
<gene>
    <name evidence="3" type="ORF">Tco_1004422</name>
</gene>
<dbReference type="CDD" id="cd09279">
    <property type="entry name" value="RNase_HI_like"/>
    <property type="match status" value="1"/>
</dbReference>
<feature type="region of interest" description="Disordered" evidence="1">
    <location>
        <begin position="1216"/>
        <end position="1235"/>
    </location>
</feature>
<dbReference type="Pfam" id="PF13456">
    <property type="entry name" value="RVT_3"/>
    <property type="match status" value="1"/>
</dbReference>
<dbReference type="InterPro" id="IPR000477">
    <property type="entry name" value="RT_dom"/>
</dbReference>
<dbReference type="Proteomes" id="UP001151760">
    <property type="component" value="Unassembled WGS sequence"/>
</dbReference>
<dbReference type="InterPro" id="IPR002156">
    <property type="entry name" value="RNaseH_domain"/>
</dbReference>
<feature type="compositionally biased region" description="Basic residues" evidence="1">
    <location>
        <begin position="115"/>
        <end position="135"/>
    </location>
</feature>
<protein>
    <submittedName>
        <fullName evidence="3">Nucleotidyltransferase, ribonuclease H</fullName>
    </submittedName>
</protein>
<feature type="region of interest" description="Disordered" evidence="1">
    <location>
        <begin position="1"/>
        <end position="44"/>
    </location>
</feature>
<sequence>MDGCTKGPQLEEGENLNTGALGTGRTPPGGTSAPAGQAQGGLSPAFVKENIDVLRTMIKELDNRGQEKVTPRKLFNEESGEAGSENSQMSPSAEEVGGYSSDGSSRSRSRERPRTARKHRKSVSRKKGTSKSHRSVRSEARSRSKSKSVKSKPQSVRASRRKSSSDSGYDTVSDSGSEDLSMPYRRPKPMPFTSRITRFRYHRRAKLPPNVRVYEGNKDPEDHLSIFSAAAEQEEWPMPVWCKMFRQTLSGSARNWFDSLDPKSVDGFEELSSKFLEEFSQQKRYDKDPTEIHGIKRKPNEGLQAFMDRFKAESAHIKGVPPVLRISAFMHGHGHPELSKKLNDKIPKTVDEMWERVRAFIRGEAAADTTEAIRSPRWEKSAGKASWSEHQNGSRNRSHRRGEGRNMGTCAPYARREGFTPLMKTPKEILAMDNVNFPPPPPMVGTPEKRNMNKFCDYHQDRGHNTNDCYHLKKQIEEAVASGRLAHLVKDIRQGGQKGKGSAKGREKVINMVRSQGYRKRPYERVEHWMDSAITFPSVPRYQLMNCPVVVEAVIEGFRVRRIHVDGGSSSEVMYEHCFRSLSYRTRSRLRESRIPLVGFSGEVSYPMGVIDLEVTMGECGKTRTVIMEFAVVKSPSPYNALLGRTGMRSLGAVASTIHSMMKFPTSNGIATISTTRETLRECRQIEEAQDLSRHARVTDPTPMQTSSEVANPRLSLAPVETRPRRPGKEPMQLDGTEGRRQPDKERRLPKSSVEEKIVINDNYPEQLVTIGGGLSAECRHALIHTLRKNVDIFAWTPADMTGIPRAITEHSLDTYPHIEPKVQKKRSLAPDRRKVVTDEVNEWLKAGIVRRVRYPTWVANPVLVKKVDGSWRMCIDFKDLNKACPKDLYPLPEIDWKIESLMGFQYKCFLDAYKGYHQIQMTKKDEEKTAFHTEEGVFCYTKMPFGLKNAGATYQRLVDSAFKEQIGVNLEAYVDDMVIKRKFLGYVVTSEGIRANPEKAKAVMDMPSPKTLKQMQSLSGKLAALNRFLSKSAERSLPFLDTLKKCTNKKDFRWTEAAEAAFLEMKKLVSELPTLTTPKKGETLMMYLAAANEAVSAVLLTERNGRQMPIHYVSRSLQGAETNYAPMEKLALALVHAARRLRRYFQAHPIKVITDSPIGQVLNNSGASGRLAKWAVELGAYGITYVPRVAIKGQVLADFLADTPTEISATAEVPNNPRVEDIPEPSNARGDLTPGPKAWRLYTDGASNNEGSGAGLILIAPDDVEYSYALRLNFSNSNNDAEYEALLAGLRIAKEMQVRDIHAFVDSKLVASQVEGSYEAKGARMIKYREKVLELAGAFNRFRITHIPRAENRKADALSKLAAVQFDHLSKEVLVEVLNERSVEAQEVNMVVEEEGPTWMTPIRNYLEEGKLPEDPVDARTLMGKIGNYTIEDGVLYRKSYLVPLMRCVGPLQANYVIREVHMGSCGMHDGPRQVVAKAMNLGYFWPSMHRDARELIRVCDDCQAHAVGDCVSNFLSLLISRWNESTTPTSLVLGYG</sequence>
<dbReference type="Pfam" id="PF00078">
    <property type="entry name" value="RVT_1"/>
    <property type="match status" value="1"/>
</dbReference>
<feature type="compositionally biased region" description="Basic and acidic residues" evidence="1">
    <location>
        <begin position="61"/>
        <end position="76"/>
    </location>
</feature>
<dbReference type="InterPro" id="IPR012337">
    <property type="entry name" value="RNaseH-like_sf"/>
</dbReference>
<dbReference type="Pfam" id="PF03732">
    <property type="entry name" value="Retrotrans_gag"/>
    <property type="match status" value="1"/>
</dbReference>
<feature type="compositionally biased region" description="Polar residues" evidence="1">
    <location>
        <begin position="165"/>
        <end position="175"/>
    </location>
</feature>
<reference evidence="3" key="1">
    <citation type="journal article" date="2022" name="Int. J. Mol. Sci.">
        <title>Draft Genome of Tanacetum Coccineum: Genomic Comparison of Closely Related Tanacetum-Family Plants.</title>
        <authorList>
            <person name="Yamashiro T."/>
            <person name="Shiraishi A."/>
            <person name="Nakayama K."/>
            <person name="Satake H."/>
        </authorList>
    </citation>
    <scope>NUCLEOTIDE SEQUENCE</scope>
</reference>
<dbReference type="Gene3D" id="1.10.340.70">
    <property type="match status" value="1"/>
</dbReference>
<dbReference type="PROSITE" id="PS50879">
    <property type="entry name" value="RNASE_H_1"/>
    <property type="match status" value="1"/>
</dbReference>
<dbReference type="SUPFAM" id="SSF53098">
    <property type="entry name" value="Ribonuclease H-like"/>
    <property type="match status" value="1"/>
</dbReference>
<evidence type="ECO:0000313" key="4">
    <source>
        <dbReference type="Proteomes" id="UP001151760"/>
    </source>
</evidence>
<dbReference type="InterPro" id="IPR041588">
    <property type="entry name" value="Integrase_H2C2"/>
</dbReference>
<feature type="domain" description="RNase H type-1" evidence="2">
    <location>
        <begin position="1236"/>
        <end position="1365"/>
    </location>
</feature>
<evidence type="ECO:0000259" key="2">
    <source>
        <dbReference type="PROSITE" id="PS50879"/>
    </source>
</evidence>
<dbReference type="InterPro" id="IPR043502">
    <property type="entry name" value="DNA/RNA_pol_sf"/>
</dbReference>
<organism evidence="3 4">
    <name type="scientific">Tanacetum coccineum</name>
    <dbReference type="NCBI Taxonomy" id="301880"/>
    <lineage>
        <taxon>Eukaryota</taxon>
        <taxon>Viridiplantae</taxon>
        <taxon>Streptophyta</taxon>
        <taxon>Embryophyta</taxon>
        <taxon>Tracheophyta</taxon>
        <taxon>Spermatophyta</taxon>
        <taxon>Magnoliopsida</taxon>
        <taxon>eudicotyledons</taxon>
        <taxon>Gunneridae</taxon>
        <taxon>Pentapetalae</taxon>
        <taxon>asterids</taxon>
        <taxon>campanulids</taxon>
        <taxon>Asterales</taxon>
        <taxon>Asteraceae</taxon>
        <taxon>Asteroideae</taxon>
        <taxon>Anthemideae</taxon>
        <taxon>Anthemidinae</taxon>
        <taxon>Tanacetum</taxon>
    </lineage>
</organism>
<dbReference type="SUPFAM" id="SSF56672">
    <property type="entry name" value="DNA/RNA polymerases"/>
    <property type="match status" value="1"/>
</dbReference>
<comment type="caution">
    <text evidence="3">The sequence shown here is derived from an EMBL/GenBank/DDBJ whole genome shotgun (WGS) entry which is preliminary data.</text>
</comment>
<dbReference type="Gene3D" id="3.30.70.270">
    <property type="match status" value="2"/>
</dbReference>
<dbReference type="InterPro" id="IPR043128">
    <property type="entry name" value="Rev_trsase/Diguanyl_cyclase"/>
</dbReference>
<dbReference type="PANTHER" id="PTHR48475:SF2">
    <property type="entry name" value="RIBONUCLEASE H"/>
    <property type="match status" value="1"/>
</dbReference>
<proteinExistence type="predicted"/>
<dbReference type="Pfam" id="PF17921">
    <property type="entry name" value="Integrase_H2C2"/>
    <property type="match status" value="1"/>
</dbReference>
<dbReference type="PANTHER" id="PTHR48475">
    <property type="entry name" value="RIBONUCLEASE H"/>
    <property type="match status" value="1"/>
</dbReference>
<accession>A0ABQ5FD00</accession>
<dbReference type="InterPro" id="IPR041577">
    <property type="entry name" value="RT_RNaseH_2"/>
</dbReference>
<name>A0ABQ5FD00_9ASTR</name>
<dbReference type="InterPro" id="IPR005162">
    <property type="entry name" value="Retrotrans_gag_dom"/>
</dbReference>
<evidence type="ECO:0000313" key="3">
    <source>
        <dbReference type="EMBL" id="GJT60889.1"/>
    </source>
</evidence>
<dbReference type="Gene3D" id="3.30.420.10">
    <property type="entry name" value="Ribonuclease H-like superfamily/Ribonuclease H"/>
    <property type="match status" value="1"/>
</dbReference>
<feature type="compositionally biased region" description="Basic and acidic residues" evidence="1">
    <location>
        <begin position="687"/>
        <end position="698"/>
    </location>
</feature>
<reference evidence="3" key="2">
    <citation type="submission" date="2022-01" db="EMBL/GenBank/DDBJ databases">
        <authorList>
            <person name="Yamashiro T."/>
            <person name="Shiraishi A."/>
            <person name="Satake H."/>
            <person name="Nakayama K."/>
        </authorList>
    </citation>
    <scope>NUCLEOTIDE SEQUENCE</scope>
</reference>